<gene>
    <name evidence="3 4" type="primary">rpsP</name>
    <name evidence="4" type="ORF">BUCISPPA3004_258</name>
</gene>
<dbReference type="GO" id="GO:0005737">
    <property type="term" value="C:cytoplasm"/>
    <property type="evidence" value="ECO:0007669"/>
    <property type="project" value="UniProtKB-ARBA"/>
</dbReference>
<dbReference type="RefSeq" id="WP_154048937.1">
    <property type="nucleotide sequence ID" value="NZ_LR217722.1"/>
</dbReference>
<organism evidence="4 5">
    <name type="scientific">Buchnera aphidicola</name>
    <name type="common">Cinara splendens</name>
    <dbReference type="NCBI Taxonomy" id="2518979"/>
    <lineage>
        <taxon>Bacteria</taxon>
        <taxon>Pseudomonadati</taxon>
        <taxon>Pseudomonadota</taxon>
        <taxon>Gammaproteobacteria</taxon>
        <taxon>Enterobacterales</taxon>
        <taxon>Erwiniaceae</taxon>
        <taxon>Buchnera</taxon>
    </lineage>
</organism>
<dbReference type="Gene3D" id="3.30.1320.10">
    <property type="match status" value="1"/>
</dbReference>
<name>A0A451DEE5_9GAMM</name>
<dbReference type="PANTHER" id="PTHR12919">
    <property type="entry name" value="30S RIBOSOMAL PROTEIN S16"/>
    <property type="match status" value="1"/>
</dbReference>
<keyword evidence="2 3" id="KW-0687">Ribonucleoprotein</keyword>
<comment type="similarity">
    <text evidence="3">Belongs to the bacterial ribosomal protein bS16 family.</text>
</comment>
<protein>
    <recommendedName>
        <fullName evidence="3">Small ribosomal subunit protein bS16</fullName>
    </recommendedName>
</protein>
<dbReference type="HAMAP" id="MF_00385">
    <property type="entry name" value="Ribosomal_bS16"/>
    <property type="match status" value="1"/>
</dbReference>
<dbReference type="SUPFAM" id="SSF54565">
    <property type="entry name" value="Ribosomal protein S16"/>
    <property type="match status" value="1"/>
</dbReference>
<dbReference type="Pfam" id="PF00886">
    <property type="entry name" value="Ribosomal_S16"/>
    <property type="match status" value="1"/>
</dbReference>
<evidence type="ECO:0000313" key="5">
    <source>
        <dbReference type="Proteomes" id="UP000294413"/>
    </source>
</evidence>
<dbReference type="PROSITE" id="PS00732">
    <property type="entry name" value="RIBOSOMAL_S16"/>
    <property type="match status" value="1"/>
</dbReference>
<keyword evidence="1 3" id="KW-0689">Ribosomal protein</keyword>
<evidence type="ECO:0000256" key="3">
    <source>
        <dbReference type="HAMAP-Rule" id="MF_00385"/>
    </source>
</evidence>
<dbReference type="GO" id="GO:0015935">
    <property type="term" value="C:small ribosomal subunit"/>
    <property type="evidence" value="ECO:0007669"/>
    <property type="project" value="TreeGrafter"/>
</dbReference>
<dbReference type="EMBL" id="LR217722">
    <property type="protein sequence ID" value="VFP85011.1"/>
    <property type="molecule type" value="Genomic_DNA"/>
</dbReference>
<dbReference type="Proteomes" id="UP000294413">
    <property type="component" value="Chromosome 1"/>
</dbReference>
<dbReference type="PANTHER" id="PTHR12919:SF20">
    <property type="entry name" value="SMALL RIBOSOMAL SUBUNIT PROTEIN BS16M"/>
    <property type="match status" value="1"/>
</dbReference>
<evidence type="ECO:0000256" key="1">
    <source>
        <dbReference type="ARBA" id="ARBA00022980"/>
    </source>
</evidence>
<accession>A0A451DEE5</accession>
<evidence type="ECO:0000313" key="4">
    <source>
        <dbReference type="EMBL" id="VFP85011.1"/>
    </source>
</evidence>
<reference evidence="4 5" key="1">
    <citation type="submission" date="2019-02" db="EMBL/GenBank/DDBJ databases">
        <authorList>
            <person name="Manzano-Marin A."/>
            <person name="Manzano-Marin A."/>
        </authorList>
    </citation>
    <scope>NUCLEOTIDE SEQUENCE [LARGE SCALE GENOMIC DNA]</scope>
    <source>
        <strain evidence="4 5">BuCisplendens</strain>
    </source>
</reference>
<dbReference type="GO" id="GO:0006412">
    <property type="term" value="P:translation"/>
    <property type="evidence" value="ECO:0007669"/>
    <property type="project" value="UniProtKB-UniRule"/>
</dbReference>
<proteinExistence type="inferred from homology"/>
<sequence length="91" mass="10840">MIKIRLARHGAKKKPFYQIIVSDVRSARNGKFIERIGYFNPFAKKNEKKINLSIDRVDFWIKKGAQKSSRFEKLLIEHTKNIYHTQNLYKS</sequence>
<dbReference type="InterPro" id="IPR000307">
    <property type="entry name" value="Ribosomal_bS16"/>
</dbReference>
<dbReference type="GO" id="GO:0003735">
    <property type="term" value="F:structural constituent of ribosome"/>
    <property type="evidence" value="ECO:0007669"/>
    <property type="project" value="InterPro"/>
</dbReference>
<evidence type="ECO:0000256" key="2">
    <source>
        <dbReference type="ARBA" id="ARBA00023274"/>
    </source>
</evidence>
<dbReference type="InterPro" id="IPR023803">
    <property type="entry name" value="Ribosomal_bS16_dom_sf"/>
</dbReference>
<dbReference type="OrthoDB" id="9807878at2"/>
<dbReference type="AlphaFoldDB" id="A0A451DEE5"/>
<dbReference type="InterPro" id="IPR020592">
    <property type="entry name" value="Ribosomal_bS16_CS"/>
</dbReference>
<dbReference type="NCBIfam" id="TIGR00002">
    <property type="entry name" value="S16"/>
    <property type="match status" value="1"/>
</dbReference>